<proteinExistence type="predicted"/>
<name>A0ABQ3GYY7_9NEIS</name>
<evidence type="ECO:0000313" key="2">
    <source>
        <dbReference type="Proteomes" id="UP000604737"/>
    </source>
</evidence>
<dbReference type="RefSeq" id="WP_189459418.1">
    <property type="nucleotide sequence ID" value="NZ_BMYO01000003.1"/>
</dbReference>
<sequence length="504" mass="54284">MYRIDSTTAALDKFGPGKNGFQDGVPGLVQATTPGAVTFDRFQEELANAVEGAGLTLNKNDNTQLLQAMQIVADGSTTDEAGNPLYVPRAGGSVVQAPLLRTGAGELQDRSGVPDGTDWNGLNGSGFYFFGSDASMATMVNAPALHAGLLHVYSSNDAGTEWVFQQYQSYADDRIYRRRFYPTSGWSYWSADFTSSYPQPIPIPPKELPVGMIAPFNVAPGTVIPGWMPCTGGGYPDLRGRFIRVCSQGSGVDPDGDRGAGTIQGCDVQSHTHGIPVRERESNGGGGWGVDYQGGALENTWGTGGAETRPTNVSYPHYYYTGVGVGLWTPLQLKHAGIEPAPLSVHQSHLLTGEYLGEYPVQHDPFATKEQGVLVPLIPDGATLEPPPASNDEAGYPQLAVLESGIWQLVRNWRSTALWRTTNAQTYSPGSWPHDPEWSGLGDLPDWLTDQAPPESYPLWNATNGEWTIDTVAQQRDAELAKARQDLQSFLVMQGLAPEVAALL</sequence>
<comment type="caution">
    <text evidence="1">The sequence shown here is derived from an EMBL/GenBank/DDBJ whole genome shotgun (WGS) entry which is preliminary data.</text>
</comment>
<evidence type="ECO:0008006" key="3">
    <source>
        <dbReference type="Google" id="ProtNLM"/>
    </source>
</evidence>
<dbReference type="EMBL" id="BMYO01000003">
    <property type="protein sequence ID" value="GHD60438.1"/>
    <property type="molecule type" value="Genomic_DNA"/>
</dbReference>
<dbReference type="SUPFAM" id="SSF88874">
    <property type="entry name" value="Receptor-binding domain of short tail fibre protein gp12"/>
    <property type="match status" value="1"/>
</dbReference>
<reference evidence="2" key="1">
    <citation type="journal article" date="2019" name="Int. J. Syst. Evol. Microbiol.">
        <title>The Global Catalogue of Microorganisms (GCM) 10K type strain sequencing project: providing services to taxonomists for standard genome sequencing and annotation.</title>
        <authorList>
            <consortium name="The Broad Institute Genomics Platform"/>
            <consortium name="The Broad Institute Genome Sequencing Center for Infectious Disease"/>
            <person name="Wu L."/>
            <person name="Ma J."/>
        </authorList>
    </citation>
    <scope>NUCLEOTIDE SEQUENCE [LARGE SCALE GENOMIC DNA]</scope>
    <source>
        <strain evidence="2">KCTC 23701</strain>
    </source>
</reference>
<accession>A0ABQ3GYY7</accession>
<dbReference type="CDD" id="cd19958">
    <property type="entry name" value="pyocin_knob"/>
    <property type="match status" value="1"/>
</dbReference>
<evidence type="ECO:0000313" key="1">
    <source>
        <dbReference type="EMBL" id="GHD60438.1"/>
    </source>
</evidence>
<organism evidence="1 2">
    <name type="scientific">Jeongeupia chitinilytica</name>
    <dbReference type="NCBI Taxonomy" id="1041641"/>
    <lineage>
        <taxon>Bacteria</taxon>
        <taxon>Pseudomonadati</taxon>
        <taxon>Pseudomonadota</taxon>
        <taxon>Betaproteobacteria</taxon>
        <taxon>Neisseriales</taxon>
        <taxon>Chitinibacteraceae</taxon>
        <taxon>Jeongeupia</taxon>
    </lineage>
</organism>
<protein>
    <recommendedName>
        <fullName evidence="3">Tail fiber protein</fullName>
    </recommendedName>
</protein>
<gene>
    <name evidence="1" type="ORF">GCM10007350_13470</name>
</gene>
<keyword evidence="2" id="KW-1185">Reference proteome</keyword>
<dbReference type="Proteomes" id="UP000604737">
    <property type="component" value="Unassembled WGS sequence"/>
</dbReference>